<keyword evidence="2" id="KW-0496">Mitochondrion</keyword>
<reference evidence="2" key="1">
    <citation type="journal article" date="2015" name="Genome Biol. Evol.">
        <title>Organellar Genomes of White Spruce (Picea glauca): Assembly and Annotation.</title>
        <authorList>
            <person name="Jackman S.D."/>
            <person name="Warren R.L."/>
            <person name="Gibb E.A."/>
            <person name="Vandervalk B.P."/>
            <person name="Mohamadi H."/>
            <person name="Chu J."/>
            <person name="Raymond A."/>
            <person name="Pleasance S."/>
            <person name="Coope R."/>
            <person name="Wildung M.R."/>
            <person name="Ritland C.E."/>
            <person name="Bousquet J."/>
            <person name="Jones S.J."/>
            <person name="Bohlmann J."/>
            <person name="Birol I."/>
        </authorList>
    </citation>
    <scope>NUCLEOTIDE SEQUENCE [LARGE SCALE GENOMIC DNA]</scope>
    <source>
        <tissue evidence="2">Flushing bud</tissue>
    </source>
</reference>
<accession>A0A101M3T2</accession>
<name>A0A101M3T2_PICGL</name>
<dbReference type="EMBL" id="LKAM01000001">
    <property type="protein sequence ID" value="KUM50287.1"/>
    <property type="molecule type" value="Genomic_DNA"/>
</dbReference>
<proteinExistence type="predicted"/>
<organism evidence="2">
    <name type="scientific">Picea glauca</name>
    <name type="common">White spruce</name>
    <name type="synonym">Pinus glauca</name>
    <dbReference type="NCBI Taxonomy" id="3330"/>
    <lineage>
        <taxon>Eukaryota</taxon>
        <taxon>Viridiplantae</taxon>
        <taxon>Streptophyta</taxon>
        <taxon>Embryophyta</taxon>
        <taxon>Tracheophyta</taxon>
        <taxon>Spermatophyta</taxon>
        <taxon>Pinopsida</taxon>
        <taxon>Pinidae</taxon>
        <taxon>Conifers I</taxon>
        <taxon>Pinales</taxon>
        <taxon>Pinaceae</taxon>
        <taxon>Picea</taxon>
    </lineage>
</organism>
<protein>
    <submittedName>
        <fullName evidence="2">Uncharacterized protein</fullName>
    </submittedName>
</protein>
<dbReference type="EMBL" id="LKAM01000001">
    <property type="protein sequence ID" value="KUM50310.1"/>
    <property type="molecule type" value="Genomic_DNA"/>
</dbReference>
<gene>
    <name evidence="1" type="ORF">ABT39_MTgene130</name>
    <name evidence="2" type="ORF">ABT39_MTgene153</name>
    <name evidence="3" type="ORF">ABT39_MTgene154</name>
</gene>
<comment type="caution">
    <text evidence="2">The sequence shown here is derived from an EMBL/GenBank/DDBJ whole genome shotgun (WGS) entry which is preliminary data.</text>
</comment>
<evidence type="ECO:0000313" key="2">
    <source>
        <dbReference type="EMBL" id="KUM50310.1"/>
    </source>
</evidence>
<evidence type="ECO:0000313" key="1">
    <source>
        <dbReference type="EMBL" id="KUM50287.1"/>
    </source>
</evidence>
<geneLocation type="mitochondrion" evidence="2"/>
<sequence length="62" mass="7311">MVQPWKFSLALDLEMEKMLQAKMAKMRAKMMEQDLELQLLLFSLEPLLIRQLVYQPGLEGML</sequence>
<dbReference type="AlphaFoldDB" id="A0A101M3T2"/>
<dbReference type="EMBL" id="LKAM01000001">
    <property type="protein sequence ID" value="KUM50311.1"/>
    <property type="molecule type" value="Genomic_DNA"/>
</dbReference>
<evidence type="ECO:0000313" key="3">
    <source>
        <dbReference type="EMBL" id="KUM50311.1"/>
    </source>
</evidence>